<sequence>MVRSTRPLFILSCIANCCCMILRKGATSPAPGAARRRKEDRHGQDGVTNVSMNTFILDVRMFGLGNLTWWQR</sequence>
<proteinExistence type="predicted"/>
<feature type="signal peptide" evidence="2">
    <location>
        <begin position="1"/>
        <end position="19"/>
    </location>
</feature>
<feature type="chain" id="PRO_5025422072" evidence="2">
    <location>
        <begin position="20"/>
        <end position="72"/>
    </location>
</feature>
<reference evidence="3" key="1">
    <citation type="submission" date="2019-12" db="EMBL/GenBank/DDBJ databases">
        <title>An insight into the sialome of adult female Ixodes ricinus ticks feeding for 6 days.</title>
        <authorList>
            <person name="Perner J."/>
            <person name="Ribeiro J.M.C."/>
        </authorList>
    </citation>
    <scope>NUCLEOTIDE SEQUENCE</scope>
    <source>
        <strain evidence="3">Semi-engorged</strain>
        <tissue evidence="3">Salivary glands</tissue>
    </source>
</reference>
<feature type="region of interest" description="Disordered" evidence="1">
    <location>
        <begin position="27"/>
        <end position="46"/>
    </location>
</feature>
<protein>
    <submittedName>
        <fullName evidence="3">Putative secreted protein</fullName>
    </submittedName>
</protein>
<evidence type="ECO:0000256" key="1">
    <source>
        <dbReference type="SAM" id="MobiDB-lite"/>
    </source>
</evidence>
<dbReference type="AlphaFoldDB" id="A0A6B0UAC7"/>
<name>A0A6B0UAC7_IXORI</name>
<accession>A0A6B0UAC7</accession>
<dbReference type="EMBL" id="GIFC01000900">
    <property type="protein sequence ID" value="MXU82983.1"/>
    <property type="molecule type" value="Transcribed_RNA"/>
</dbReference>
<evidence type="ECO:0000313" key="3">
    <source>
        <dbReference type="EMBL" id="MXU82983.1"/>
    </source>
</evidence>
<keyword evidence="2" id="KW-0732">Signal</keyword>
<evidence type="ECO:0000256" key="2">
    <source>
        <dbReference type="SAM" id="SignalP"/>
    </source>
</evidence>
<organism evidence="3">
    <name type="scientific">Ixodes ricinus</name>
    <name type="common">Common tick</name>
    <name type="synonym">Acarus ricinus</name>
    <dbReference type="NCBI Taxonomy" id="34613"/>
    <lineage>
        <taxon>Eukaryota</taxon>
        <taxon>Metazoa</taxon>
        <taxon>Ecdysozoa</taxon>
        <taxon>Arthropoda</taxon>
        <taxon>Chelicerata</taxon>
        <taxon>Arachnida</taxon>
        <taxon>Acari</taxon>
        <taxon>Parasitiformes</taxon>
        <taxon>Ixodida</taxon>
        <taxon>Ixodoidea</taxon>
        <taxon>Ixodidae</taxon>
        <taxon>Ixodinae</taxon>
        <taxon>Ixodes</taxon>
    </lineage>
</organism>